<dbReference type="SUPFAM" id="SSF48452">
    <property type="entry name" value="TPR-like"/>
    <property type="match status" value="1"/>
</dbReference>
<gene>
    <name evidence="3" type="ORF">C4F51_11920</name>
</gene>
<accession>A0A928V6N6</accession>
<dbReference type="InterPro" id="IPR051012">
    <property type="entry name" value="CellSynth/LPSAsmb/PSIAsmb"/>
</dbReference>
<dbReference type="PANTHER" id="PTHR45586:SF1">
    <property type="entry name" value="LIPOPOLYSACCHARIDE ASSEMBLY PROTEIN B"/>
    <property type="match status" value="1"/>
</dbReference>
<dbReference type="SMART" id="SM00028">
    <property type="entry name" value="TPR"/>
    <property type="match status" value="3"/>
</dbReference>
<evidence type="ECO:0000256" key="1">
    <source>
        <dbReference type="ARBA" id="ARBA00022737"/>
    </source>
</evidence>
<dbReference type="PROSITE" id="PS51257">
    <property type="entry name" value="PROKAR_LIPOPROTEIN"/>
    <property type="match status" value="1"/>
</dbReference>
<dbReference type="EMBL" id="PRDL01000001">
    <property type="protein sequence ID" value="MBE8717891.1"/>
    <property type="molecule type" value="Genomic_DNA"/>
</dbReference>
<evidence type="ECO:0000313" key="3">
    <source>
        <dbReference type="EMBL" id="MBE8717891.1"/>
    </source>
</evidence>
<organism evidence="3 4">
    <name type="scientific">Cellvibrio polysaccharolyticus</name>
    <dbReference type="NCBI Taxonomy" id="2082724"/>
    <lineage>
        <taxon>Bacteria</taxon>
        <taxon>Pseudomonadati</taxon>
        <taxon>Pseudomonadota</taxon>
        <taxon>Gammaproteobacteria</taxon>
        <taxon>Cellvibrionales</taxon>
        <taxon>Cellvibrionaceae</taxon>
        <taxon>Cellvibrio</taxon>
    </lineage>
</organism>
<dbReference type="InterPro" id="IPR013360">
    <property type="entry name" value="Pilus_4_PilW"/>
</dbReference>
<dbReference type="RefSeq" id="WP_193910032.1">
    <property type="nucleotide sequence ID" value="NZ_PRDL01000001.1"/>
</dbReference>
<dbReference type="Gene3D" id="1.25.40.10">
    <property type="entry name" value="Tetratricopeptide repeat domain"/>
    <property type="match status" value="1"/>
</dbReference>
<protein>
    <submittedName>
        <fullName evidence="3">Type IV pilus biogenesis/stability protein PilW</fullName>
    </submittedName>
</protein>
<dbReference type="Proteomes" id="UP000652567">
    <property type="component" value="Unassembled WGS sequence"/>
</dbReference>
<dbReference type="Pfam" id="PF13424">
    <property type="entry name" value="TPR_12"/>
    <property type="match status" value="1"/>
</dbReference>
<comment type="caution">
    <text evidence="3">The sequence shown here is derived from an EMBL/GenBank/DDBJ whole genome shotgun (WGS) entry which is preliminary data.</text>
</comment>
<name>A0A928V6N6_9GAMM</name>
<dbReference type="PANTHER" id="PTHR45586">
    <property type="entry name" value="TPR REPEAT-CONTAINING PROTEIN PA4667"/>
    <property type="match status" value="1"/>
</dbReference>
<proteinExistence type="predicted"/>
<evidence type="ECO:0000256" key="2">
    <source>
        <dbReference type="ARBA" id="ARBA00022803"/>
    </source>
</evidence>
<reference evidence="3" key="1">
    <citation type="submission" date="2018-07" db="EMBL/GenBank/DDBJ databases">
        <title>Genome assembly of strain Ka43.</title>
        <authorList>
            <person name="Kukolya J."/>
            <person name="Nagy I."/>
            <person name="Horvath B."/>
            <person name="Toth A."/>
        </authorList>
    </citation>
    <scope>NUCLEOTIDE SEQUENCE</scope>
    <source>
        <strain evidence="3">KB43</strain>
    </source>
</reference>
<dbReference type="Pfam" id="PF13181">
    <property type="entry name" value="TPR_8"/>
    <property type="match status" value="1"/>
</dbReference>
<dbReference type="InterPro" id="IPR011990">
    <property type="entry name" value="TPR-like_helical_dom_sf"/>
</dbReference>
<dbReference type="AlphaFoldDB" id="A0A928V6N6"/>
<keyword evidence="1" id="KW-0677">Repeat</keyword>
<keyword evidence="2" id="KW-0802">TPR repeat</keyword>
<dbReference type="InterPro" id="IPR019734">
    <property type="entry name" value="TPR_rpt"/>
</dbReference>
<sequence>MNNKVAKARHYFLACLVALLTAGCVTETNKPNRQSVDKVKALELHIQLAEGYIRNSNRESARHHLRKAFEIDRNSAPATAAMAKLYELEGESKLAEESYRNALRRDRNLTTARNDYGLFLYRKKRYEEALEEFEIAAADLDYDNRARTLVNVGRTARKLGKDERAETVFKHALVLNRQLPSAMIELAEISFLKQDYANAKSYLDLYTTTTRPSARSLLLGIRIERTFGNKDKEASYALALRNLFPYSREYLEYKETMNH</sequence>
<dbReference type="NCBIfam" id="TIGR02521">
    <property type="entry name" value="type_IV_pilW"/>
    <property type="match status" value="1"/>
</dbReference>
<keyword evidence="4" id="KW-1185">Reference proteome</keyword>
<evidence type="ECO:0000313" key="4">
    <source>
        <dbReference type="Proteomes" id="UP000652567"/>
    </source>
</evidence>